<dbReference type="Gene3D" id="3.50.50.60">
    <property type="entry name" value="FAD/NAD(P)-binding domain"/>
    <property type="match status" value="1"/>
</dbReference>
<dbReference type="Pfam" id="PF04205">
    <property type="entry name" value="FMN_bind"/>
    <property type="match status" value="1"/>
</dbReference>
<evidence type="ECO:0000256" key="9">
    <source>
        <dbReference type="ARBA" id="ARBA00049922"/>
    </source>
</evidence>
<dbReference type="EMBL" id="JBBNOP010000015">
    <property type="protein sequence ID" value="MEQ3364028.1"/>
    <property type="molecule type" value="Genomic_DNA"/>
</dbReference>
<evidence type="ECO:0000256" key="10">
    <source>
        <dbReference type="SAM" id="MobiDB-lite"/>
    </source>
</evidence>
<evidence type="ECO:0000256" key="1">
    <source>
        <dbReference type="ARBA" id="ARBA00001917"/>
    </source>
</evidence>
<dbReference type="PROSITE" id="PS51318">
    <property type="entry name" value="TAT"/>
    <property type="match status" value="1"/>
</dbReference>
<comment type="cofactor">
    <cofactor evidence="2">
        <name>FAD</name>
        <dbReference type="ChEBI" id="CHEBI:57692"/>
    </cofactor>
</comment>
<feature type="region of interest" description="Disordered" evidence="10">
    <location>
        <begin position="29"/>
        <end position="55"/>
    </location>
</feature>
<evidence type="ECO:0000256" key="8">
    <source>
        <dbReference type="ARBA" id="ARBA00023002"/>
    </source>
</evidence>
<evidence type="ECO:0000256" key="3">
    <source>
        <dbReference type="ARBA" id="ARBA00008040"/>
    </source>
</evidence>
<dbReference type="InterPro" id="IPR036188">
    <property type="entry name" value="FAD/NAD-bd_sf"/>
</dbReference>
<organism evidence="12 13">
    <name type="scientific">Raoultibacter massiliensis</name>
    <dbReference type="NCBI Taxonomy" id="1852371"/>
    <lineage>
        <taxon>Bacteria</taxon>
        <taxon>Bacillati</taxon>
        <taxon>Actinomycetota</taxon>
        <taxon>Coriobacteriia</taxon>
        <taxon>Eggerthellales</taxon>
        <taxon>Eggerthellaceae</taxon>
        <taxon>Raoultibacter</taxon>
    </lineage>
</organism>
<comment type="cofactor">
    <cofactor evidence="1">
        <name>FMN</name>
        <dbReference type="ChEBI" id="CHEBI:58210"/>
    </cofactor>
</comment>
<evidence type="ECO:0000256" key="5">
    <source>
        <dbReference type="ARBA" id="ARBA00015872"/>
    </source>
</evidence>
<protein>
    <recommendedName>
        <fullName evidence="5">Urocanate reductase</fullName>
        <ecNumber evidence="4">1.3.99.33</ecNumber>
    </recommendedName>
</protein>
<dbReference type="InterPro" id="IPR050315">
    <property type="entry name" value="FAD-oxidoreductase_2"/>
</dbReference>
<dbReference type="InterPro" id="IPR007329">
    <property type="entry name" value="FMN-bd"/>
</dbReference>
<sequence length="628" mass="66129">MELDRRSFITGSIAVGSLAALGGLVGCSSPKPTEQNAQPEREAEKQAPKTPDTFTDGKWIGKAMGHDDELIVEATVAGGALTGLRVLRCDDTIGIGSVAAPMMAAKILESQNLDIDAVSGATTTSMAVAMATQDAIANAGGSVSDFQKGTVERSGGTAQSADVDVVFMGAGTAGLVGACRLLEAGKSVILFEKQDIAGGSMSMTYSGVASAGSELQANYALGRFDDNPMFNQDAMLAVMKNYIIPENDRFDGAMPYQTAMYSNSGKLVDWMNDIGVGFFSLGVNKAYGITPYLAPGCYMGGCGYAMQFLVDRVGALGGQIVYATEVTELVTDDEGRAVGLKAKGKDGSTWDVTAKAVCLTSGGFAANNEMIAEYYPGYEDYKFNCAPGSTGDGIKLGIEAGAAVECMGRDLGAFLSTTAQAGSRFEIAFLYQTTPGIMVNASGNQFGNIMSNNHGVMSEALRNPDNGGKFFHITDESGYITTMKNEAYAMDIYKCLESRGDMVHYDSVEAAVEALDLPNLQATLDTHNELALKGEPDEFGRKNLPYIDTYNGIWVVACEPTLYLTTGGLAIDTAGRVLTEAGDPIPGLYASGDVCGSIEEKDGRVYAMGFDAAMNYGYLMAETVNSEI</sequence>
<dbReference type="Gene3D" id="3.90.700.10">
    <property type="entry name" value="Succinate dehydrogenase/fumarate reductase flavoprotein, catalytic domain"/>
    <property type="match status" value="1"/>
</dbReference>
<evidence type="ECO:0000256" key="6">
    <source>
        <dbReference type="ARBA" id="ARBA00022630"/>
    </source>
</evidence>
<keyword evidence="7" id="KW-0274">FAD</keyword>
<name>A0ABV1JG22_9ACTN</name>
<dbReference type="EC" id="1.3.99.33" evidence="4"/>
<keyword evidence="8" id="KW-0560">Oxidoreductase</keyword>
<dbReference type="InterPro" id="IPR027477">
    <property type="entry name" value="Succ_DH/fumarate_Rdtase_cat_sf"/>
</dbReference>
<evidence type="ECO:0000256" key="2">
    <source>
        <dbReference type="ARBA" id="ARBA00001974"/>
    </source>
</evidence>
<dbReference type="Gene3D" id="3.90.1010.20">
    <property type="match status" value="1"/>
</dbReference>
<dbReference type="SUPFAM" id="SSF51905">
    <property type="entry name" value="FAD/NAD(P)-binding domain"/>
    <property type="match status" value="1"/>
</dbReference>
<dbReference type="InterPro" id="IPR003953">
    <property type="entry name" value="FAD-dep_OxRdtase_2_FAD-bd"/>
</dbReference>
<dbReference type="InterPro" id="IPR006311">
    <property type="entry name" value="TAT_signal"/>
</dbReference>
<dbReference type="PANTHER" id="PTHR43400">
    <property type="entry name" value="FUMARATE REDUCTASE"/>
    <property type="match status" value="1"/>
</dbReference>
<evidence type="ECO:0000256" key="4">
    <source>
        <dbReference type="ARBA" id="ARBA00013137"/>
    </source>
</evidence>
<dbReference type="PROSITE" id="PS51257">
    <property type="entry name" value="PROKAR_LIPOPROTEIN"/>
    <property type="match status" value="1"/>
</dbReference>
<evidence type="ECO:0000256" key="7">
    <source>
        <dbReference type="ARBA" id="ARBA00022827"/>
    </source>
</evidence>
<evidence type="ECO:0000313" key="13">
    <source>
        <dbReference type="Proteomes" id="UP001487305"/>
    </source>
</evidence>
<comment type="similarity">
    <text evidence="3">Belongs to the FAD-dependent oxidoreductase 2 family. FRD/SDH subfamily.</text>
</comment>
<keyword evidence="13" id="KW-1185">Reference proteome</keyword>
<gene>
    <name evidence="12" type="ORF">AAA083_13680</name>
</gene>
<dbReference type="PANTHER" id="PTHR43400:SF7">
    <property type="entry name" value="FAD-DEPENDENT OXIDOREDUCTASE 2 FAD BINDING DOMAIN-CONTAINING PROTEIN"/>
    <property type="match status" value="1"/>
</dbReference>
<evidence type="ECO:0000259" key="11">
    <source>
        <dbReference type="SMART" id="SM00900"/>
    </source>
</evidence>
<feature type="domain" description="FMN-binding" evidence="11">
    <location>
        <begin position="65"/>
        <end position="139"/>
    </location>
</feature>
<accession>A0ABV1JG22</accession>
<dbReference type="Pfam" id="PF00890">
    <property type="entry name" value="FAD_binding_2"/>
    <property type="match status" value="1"/>
</dbReference>
<keyword evidence="6" id="KW-0285">Flavoprotein</keyword>
<dbReference type="RefSeq" id="WP_349227859.1">
    <property type="nucleotide sequence ID" value="NZ_JBBNOP010000015.1"/>
</dbReference>
<comment type="catalytic activity">
    <reaction evidence="9">
        <text>dihydrourocanate + A = urocanate + AH2</text>
        <dbReference type="Rhea" id="RHEA:36059"/>
        <dbReference type="ChEBI" id="CHEBI:13193"/>
        <dbReference type="ChEBI" id="CHEBI:17499"/>
        <dbReference type="ChEBI" id="CHEBI:27247"/>
        <dbReference type="ChEBI" id="CHEBI:72991"/>
        <dbReference type="EC" id="1.3.99.33"/>
    </reaction>
</comment>
<dbReference type="Proteomes" id="UP001487305">
    <property type="component" value="Unassembled WGS sequence"/>
</dbReference>
<comment type="caution">
    <text evidence="12">The sequence shown here is derived from an EMBL/GenBank/DDBJ whole genome shotgun (WGS) entry which is preliminary data.</text>
</comment>
<evidence type="ECO:0000313" key="12">
    <source>
        <dbReference type="EMBL" id="MEQ3364028.1"/>
    </source>
</evidence>
<reference evidence="12 13" key="1">
    <citation type="submission" date="2024-04" db="EMBL/GenBank/DDBJ databases">
        <title>Human intestinal bacterial collection.</title>
        <authorList>
            <person name="Pauvert C."/>
            <person name="Hitch T.C.A."/>
            <person name="Clavel T."/>
        </authorList>
    </citation>
    <scope>NUCLEOTIDE SEQUENCE [LARGE SCALE GENOMIC DNA]</scope>
    <source>
        <strain evidence="12 13">CLA-KB-H42</strain>
    </source>
</reference>
<proteinExistence type="inferred from homology"/>
<dbReference type="SMART" id="SM00900">
    <property type="entry name" value="FMN_bind"/>
    <property type="match status" value="1"/>
</dbReference>
<dbReference type="SUPFAM" id="SSF56425">
    <property type="entry name" value="Succinate dehydrogenase/fumarate reductase flavoprotein, catalytic domain"/>
    <property type="match status" value="1"/>
</dbReference>